<accession>A0ABW2UEC9</accession>
<feature type="signal peptide" evidence="6">
    <location>
        <begin position="1"/>
        <end position="23"/>
    </location>
</feature>
<evidence type="ECO:0000259" key="7">
    <source>
        <dbReference type="PROSITE" id="PS51007"/>
    </source>
</evidence>
<feature type="domain" description="Cytochrome c" evidence="7">
    <location>
        <begin position="86"/>
        <end position="176"/>
    </location>
</feature>
<reference evidence="9" key="1">
    <citation type="journal article" date="2019" name="Int. J. Syst. Evol. Microbiol.">
        <title>The Global Catalogue of Microorganisms (GCM) 10K type strain sequencing project: providing services to taxonomists for standard genome sequencing and annotation.</title>
        <authorList>
            <consortium name="The Broad Institute Genomics Platform"/>
            <consortium name="The Broad Institute Genome Sequencing Center for Infectious Disease"/>
            <person name="Wu L."/>
            <person name="Ma J."/>
        </authorList>
    </citation>
    <scope>NUCLEOTIDE SEQUENCE [LARGE SCALE GENOMIC DNA]</scope>
    <source>
        <strain evidence="9">JCM 19635</strain>
    </source>
</reference>
<organism evidence="8 9">
    <name type="scientific">Hymenobacter humi</name>
    <dbReference type="NCBI Taxonomy" id="1411620"/>
    <lineage>
        <taxon>Bacteria</taxon>
        <taxon>Pseudomonadati</taxon>
        <taxon>Bacteroidota</taxon>
        <taxon>Cytophagia</taxon>
        <taxon>Cytophagales</taxon>
        <taxon>Hymenobacteraceae</taxon>
        <taxon>Hymenobacter</taxon>
    </lineage>
</organism>
<dbReference type="Proteomes" id="UP001596513">
    <property type="component" value="Unassembled WGS sequence"/>
</dbReference>
<dbReference type="Gene3D" id="1.10.760.10">
    <property type="entry name" value="Cytochrome c-like domain"/>
    <property type="match status" value="1"/>
</dbReference>
<gene>
    <name evidence="8" type="ORF">ACFQT0_30210</name>
</gene>
<evidence type="ECO:0000256" key="3">
    <source>
        <dbReference type="ARBA" id="ARBA00023004"/>
    </source>
</evidence>
<sequence>MKVLSLKLRGLAVALATSTLLLAAACGGNDNTASESAGTTSASETDQRDEAAVNGTAATPATPAASDGPALITKADLKLSPTVDASLAAKGKSMYELKCQSCHSLGENKVVGPGWKGITTRREPEWIMNMVVHTEAMLEKDPAAQKMLEECLVRMPNQNLSQDEARGVLEFMRTLDKK</sequence>
<evidence type="ECO:0000256" key="5">
    <source>
        <dbReference type="SAM" id="MobiDB-lite"/>
    </source>
</evidence>
<dbReference type="RefSeq" id="WP_380207166.1">
    <property type="nucleotide sequence ID" value="NZ_JBHTEK010000006.1"/>
</dbReference>
<evidence type="ECO:0000313" key="8">
    <source>
        <dbReference type="EMBL" id="MFC7671194.1"/>
    </source>
</evidence>
<dbReference type="InterPro" id="IPR009056">
    <property type="entry name" value="Cyt_c-like_dom"/>
</dbReference>
<evidence type="ECO:0000256" key="6">
    <source>
        <dbReference type="SAM" id="SignalP"/>
    </source>
</evidence>
<evidence type="ECO:0000256" key="4">
    <source>
        <dbReference type="PROSITE-ProRule" id="PRU00433"/>
    </source>
</evidence>
<feature type="chain" id="PRO_5046832859" evidence="6">
    <location>
        <begin position="24"/>
        <end position="178"/>
    </location>
</feature>
<dbReference type="PROSITE" id="PS51007">
    <property type="entry name" value="CYTC"/>
    <property type="match status" value="1"/>
</dbReference>
<proteinExistence type="predicted"/>
<dbReference type="PROSITE" id="PS51257">
    <property type="entry name" value="PROKAR_LIPOPROTEIN"/>
    <property type="match status" value="1"/>
</dbReference>
<keyword evidence="9" id="KW-1185">Reference proteome</keyword>
<keyword evidence="1 4" id="KW-0349">Heme</keyword>
<dbReference type="InterPro" id="IPR036909">
    <property type="entry name" value="Cyt_c-like_dom_sf"/>
</dbReference>
<feature type="region of interest" description="Disordered" evidence="5">
    <location>
        <begin position="30"/>
        <end position="67"/>
    </location>
</feature>
<evidence type="ECO:0000256" key="1">
    <source>
        <dbReference type="ARBA" id="ARBA00022617"/>
    </source>
</evidence>
<keyword evidence="2 4" id="KW-0479">Metal-binding</keyword>
<protein>
    <submittedName>
        <fullName evidence="8">C-type cytochrome</fullName>
    </submittedName>
</protein>
<feature type="compositionally biased region" description="Low complexity" evidence="5">
    <location>
        <begin position="32"/>
        <end position="44"/>
    </location>
</feature>
<dbReference type="SUPFAM" id="SSF46626">
    <property type="entry name" value="Cytochrome c"/>
    <property type="match status" value="1"/>
</dbReference>
<name>A0ABW2UEC9_9BACT</name>
<dbReference type="Pfam" id="PF00034">
    <property type="entry name" value="Cytochrom_C"/>
    <property type="match status" value="1"/>
</dbReference>
<evidence type="ECO:0000256" key="2">
    <source>
        <dbReference type="ARBA" id="ARBA00022723"/>
    </source>
</evidence>
<keyword evidence="3 4" id="KW-0408">Iron</keyword>
<comment type="caution">
    <text evidence="8">The sequence shown here is derived from an EMBL/GenBank/DDBJ whole genome shotgun (WGS) entry which is preliminary data.</text>
</comment>
<evidence type="ECO:0000313" key="9">
    <source>
        <dbReference type="Proteomes" id="UP001596513"/>
    </source>
</evidence>
<feature type="compositionally biased region" description="Low complexity" evidence="5">
    <location>
        <begin position="52"/>
        <end position="67"/>
    </location>
</feature>
<dbReference type="EMBL" id="JBHTEK010000006">
    <property type="protein sequence ID" value="MFC7671194.1"/>
    <property type="molecule type" value="Genomic_DNA"/>
</dbReference>
<keyword evidence="6" id="KW-0732">Signal</keyword>